<dbReference type="InterPro" id="IPR002016">
    <property type="entry name" value="Haem_peroxidase"/>
</dbReference>
<dbReference type="GO" id="GO:0046872">
    <property type="term" value="F:metal ion binding"/>
    <property type="evidence" value="ECO:0007669"/>
    <property type="project" value="UniProtKB-UniRule"/>
</dbReference>
<keyword evidence="7" id="KW-0408">Iron</keyword>
<sequence length="531" mass="56855">MLEFIFLALFVAVNGYVWPSPQLDALESVRFDQLGHNEGIGMAGFVDPCTTDAFEGPGSGRSNAADWIRNAYHDMATHNIMAGTGGLDASIRFAEEQARAENAGTGFANSAPILSGFATPYISIADTFALGAVIAIENCGGPEIAFRGGRVDAGEPNAPGVPQPQQDLQTHIDAFARQGFTQTEMISLVACGHTFGGVQHAAFPNIVPEFNDPNDTLSVAHFDSTFVHFDNNIAMEYISGTTKDPLVVGMNDTTNSDKRIFGSDGNATMASFAKSPELYASTCATLFARMLDTVPKGVALTEVITPLPVKPSILTMLFNIGTVQFSGEVRFWDRTLDETHTVNLLWDDHIGGTHNLSLPPAGMSTSNGGRHSAAWYSILDNGGPLLLDAAVGIKSMRFVVDGKLEDQGGIGFPIQDGVLYSTSSCITAGMQFFPPFVGRFDVAVRDGLNPTRVFLERVEMDDVGRPILVQTDVPRPDQPMSTGAGYSIWSINLNQTGHDSFAEYTLGAEVNGEKLVLFGAPQSISQVPRCP</sequence>
<dbReference type="GO" id="GO:0004601">
    <property type="term" value="F:peroxidase activity"/>
    <property type="evidence" value="ECO:0007669"/>
    <property type="project" value="UniProtKB-KW"/>
</dbReference>
<dbReference type="Gene3D" id="1.10.420.10">
    <property type="entry name" value="Peroxidase, domain 2"/>
    <property type="match status" value="1"/>
</dbReference>
<dbReference type="PROSITE" id="PS50873">
    <property type="entry name" value="PEROXIDASE_4"/>
    <property type="match status" value="1"/>
</dbReference>
<name>A0AAD6YF87_9AGAR</name>
<dbReference type="Pfam" id="PF00141">
    <property type="entry name" value="peroxidase"/>
    <property type="match status" value="1"/>
</dbReference>
<evidence type="ECO:0000256" key="3">
    <source>
        <dbReference type="ARBA" id="ARBA00022559"/>
    </source>
</evidence>
<evidence type="ECO:0000256" key="7">
    <source>
        <dbReference type="ARBA" id="ARBA00023004"/>
    </source>
</evidence>
<dbReference type="PANTHER" id="PTHR31356">
    <property type="entry name" value="THYLAKOID LUMENAL 29 KDA PROTEIN, CHLOROPLASTIC-RELATED"/>
    <property type="match status" value="1"/>
</dbReference>
<reference evidence="11" key="1">
    <citation type="submission" date="2023-03" db="EMBL/GenBank/DDBJ databases">
        <title>Massive genome expansion in bonnet fungi (Mycena s.s.) driven by repeated elements and novel gene families across ecological guilds.</title>
        <authorList>
            <consortium name="Lawrence Berkeley National Laboratory"/>
            <person name="Harder C.B."/>
            <person name="Miyauchi S."/>
            <person name="Viragh M."/>
            <person name="Kuo A."/>
            <person name="Thoen E."/>
            <person name="Andreopoulos B."/>
            <person name="Lu D."/>
            <person name="Skrede I."/>
            <person name="Drula E."/>
            <person name="Henrissat B."/>
            <person name="Morin E."/>
            <person name="Kohler A."/>
            <person name="Barry K."/>
            <person name="LaButti K."/>
            <person name="Morin E."/>
            <person name="Salamov A."/>
            <person name="Lipzen A."/>
            <person name="Mereny Z."/>
            <person name="Hegedus B."/>
            <person name="Baldrian P."/>
            <person name="Stursova M."/>
            <person name="Weitz H."/>
            <person name="Taylor A."/>
            <person name="Grigoriev I.V."/>
            <person name="Nagy L.G."/>
            <person name="Martin F."/>
            <person name="Kauserud H."/>
        </authorList>
    </citation>
    <scope>NUCLEOTIDE SEQUENCE</scope>
    <source>
        <strain evidence="11">9144</strain>
    </source>
</reference>
<dbReference type="PRINTS" id="PR00458">
    <property type="entry name" value="PEROXIDASE"/>
</dbReference>
<dbReference type="InterPro" id="IPR044831">
    <property type="entry name" value="Ccp1-like"/>
</dbReference>
<dbReference type="SUPFAM" id="SSF48113">
    <property type="entry name" value="Heme-dependent peroxidases"/>
    <property type="match status" value="1"/>
</dbReference>
<dbReference type="Proteomes" id="UP001219525">
    <property type="component" value="Unassembled WGS sequence"/>
</dbReference>
<evidence type="ECO:0000256" key="4">
    <source>
        <dbReference type="ARBA" id="ARBA00022617"/>
    </source>
</evidence>
<dbReference type="AlphaFoldDB" id="A0AAD6YF87"/>
<feature type="domain" description="Plant heme peroxidase family profile" evidence="10">
    <location>
        <begin position="122"/>
        <end position="337"/>
    </location>
</feature>
<feature type="signal peptide" evidence="9">
    <location>
        <begin position="1"/>
        <end position="15"/>
    </location>
</feature>
<evidence type="ECO:0000256" key="6">
    <source>
        <dbReference type="ARBA" id="ARBA00023002"/>
    </source>
</evidence>
<dbReference type="GO" id="GO:0020037">
    <property type="term" value="F:heme binding"/>
    <property type="evidence" value="ECO:0007669"/>
    <property type="project" value="UniProtKB-UniRule"/>
</dbReference>
<keyword evidence="6 8" id="KW-0560">Oxidoreductase</keyword>
<evidence type="ECO:0000313" key="11">
    <source>
        <dbReference type="EMBL" id="KAJ7210136.1"/>
    </source>
</evidence>
<protein>
    <recommendedName>
        <fullName evidence="8">Peroxidase</fullName>
        <ecNumber evidence="8">1.11.1.-</ecNumber>
    </recommendedName>
</protein>
<keyword evidence="12" id="KW-1185">Reference proteome</keyword>
<dbReference type="GO" id="GO:0000302">
    <property type="term" value="P:response to reactive oxygen species"/>
    <property type="evidence" value="ECO:0007669"/>
    <property type="project" value="TreeGrafter"/>
</dbReference>
<keyword evidence="5" id="KW-0479">Metal-binding</keyword>
<feature type="chain" id="PRO_5042042462" description="Peroxidase" evidence="9">
    <location>
        <begin position="16"/>
        <end position="531"/>
    </location>
</feature>
<comment type="caution">
    <text evidence="11">The sequence shown here is derived from an EMBL/GenBank/DDBJ whole genome shotgun (WGS) entry which is preliminary data.</text>
</comment>
<evidence type="ECO:0000313" key="12">
    <source>
        <dbReference type="Proteomes" id="UP001219525"/>
    </source>
</evidence>
<dbReference type="EMBL" id="JARJCW010000029">
    <property type="protein sequence ID" value="KAJ7210136.1"/>
    <property type="molecule type" value="Genomic_DNA"/>
</dbReference>
<evidence type="ECO:0000256" key="9">
    <source>
        <dbReference type="SAM" id="SignalP"/>
    </source>
</evidence>
<evidence type="ECO:0000259" key="10">
    <source>
        <dbReference type="PROSITE" id="PS50873"/>
    </source>
</evidence>
<dbReference type="Gene3D" id="1.10.520.10">
    <property type="match status" value="1"/>
</dbReference>
<dbReference type="InterPro" id="IPR002207">
    <property type="entry name" value="Peroxidase_I"/>
</dbReference>
<dbReference type="PANTHER" id="PTHR31356:SF53">
    <property type="entry name" value="HEME PEROXIDASE"/>
    <property type="match status" value="1"/>
</dbReference>
<dbReference type="EC" id="1.11.1.-" evidence="8"/>
<accession>A0AAD6YF87</accession>
<comment type="similarity">
    <text evidence="2">Belongs to the peroxidase family. Cytochrome c peroxidase subfamily.</text>
</comment>
<dbReference type="PRINTS" id="PR00459">
    <property type="entry name" value="ASPEROXIDASE"/>
</dbReference>
<evidence type="ECO:0000256" key="2">
    <source>
        <dbReference type="ARBA" id="ARBA00005997"/>
    </source>
</evidence>
<proteinExistence type="inferred from homology"/>
<dbReference type="GO" id="GO:0034599">
    <property type="term" value="P:cellular response to oxidative stress"/>
    <property type="evidence" value="ECO:0007669"/>
    <property type="project" value="InterPro"/>
</dbReference>
<dbReference type="InterPro" id="IPR010255">
    <property type="entry name" value="Haem_peroxidase_sf"/>
</dbReference>
<evidence type="ECO:0000256" key="1">
    <source>
        <dbReference type="ARBA" id="ARBA00003917"/>
    </source>
</evidence>
<gene>
    <name evidence="11" type="ORF">GGX14DRAFT_520668</name>
</gene>
<evidence type="ECO:0000256" key="5">
    <source>
        <dbReference type="ARBA" id="ARBA00022723"/>
    </source>
</evidence>
<dbReference type="GO" id="GO:0042744">
    <property type="term" value="P:hydrogen peroxide catabolic process"/>
    <property type="evidence" value="ECO:0007669"/>
    <property type="project" value="TreeGrafter"/>
</dbReference>
<keyword evidence="9" id="KW-0732">Signal</keyword>
<keyword evidence="4" id="KW-0349">Heme</keyword>
<evidence type="ECO:0000256" key="8">
    <source>
        <dbReference type="RuleBase" id="RU363051"/>
    </source>
</evidence>
<comment type="function">
    <text evidence="1">Destroys radicals which are normally produced within the cells and which are toxic to biological systems.</text>
</comment>
<organism evidence="11 12">
    <name type="scientific">Mycena pura</name>
    <dbReference type="NCBI Taxonomy" id="153505"/>
    <lineage>
        <taxon>Eukaryota</taxon>
        <taxon>Fungi</taxon>
        <taxon>Dikarya</taxon>
        <taxon>Basidiomycota</taxon>
        <taxon>Agaricomycotina</taxon>
        <taxon>Agaricomycetes</taxon>
        <taxon>Agaricomycetidae</taxon>
        <taxon>Agaricales</taxon>
        <taxon>Marasmiineae</taxon>
        <taxon>Mycenaceae</taxon>
        <taxon>Mycena</taxon>
    </lineage>
</organism>
<keyword evidence="3 8" id="KW-0575">Peroxidase</keyword>